<dbReference type="RefSeq" id="WP_070983467.1">
    <property type="nucleotide sequence ID" value="NZ_MKJU01000007.1"/>
</dbReference>
<evidence type="ECO:0000256" key="2">
    <source>
        <dbReference type="ARBA" id="ARBA00022692"/>
    </source>
</evidence>
<organism evidence="6 7">
    <name type="scientific">Pseudoalteromonas amylolytica</name>
    <dbReference type="NCBI Taxonomy" id="1859457"/>
    <lineage>
        <taxon>Bacteria</taxon>
        <taxon>Pseudomonadati</taxon>
        <taxon>Pseudomonadota</taxon>
        <taxon>Gammaproteobacteria</taxon>
        <taxon>Alteromonadales</taxon>
        <taxon>Pseudoalteromonadaceae</taxon>
        <taxon>Pseudoalteromonas</taxon>
    </lineage>
</organism>
<dbReference type="InterPro" id="IPR001129">
    <property type="entry name" value="Membr-assoc_MAPEG"/>
</dbReference>
<keyword evidence="7" id="KW-1185">Reference proteome</keyword>
<evidence type="ECO:0000313" key="7">
    <source>
        <dbReference type="Proteomes" id="UP000179786"/>
    </source>
</evidence>
<dbReference type="PANTHER" id="PTHR35371">
    <property type="entry name" value="INNER MEMBRANE PROTEIN"/>
    <property type="match status" value="1"/>
</dbReference>
<proteinExistence type="predicted"/>
<comment type="caution">
    <text evidence="6">The sequence shown here is derived from an EMBL/GenBank/DDBJ whole genome shotgun (WGS) entry which is preliminary data.</text>
</comment>
<dbReference type="AlphaFoldDB" id="A0A1S1MXJ5"/>
<protein>
    <recommendedName>
        <fullName evidence="8">MAPEG family protein</fullName>
    </recommendedName>
</protein>
<sequence>MTTILICALIAALLPYLAKVPVAIAMNKQGGYDNQHPRAQQAQLTGFGARALAAHQNSFESLTVFALAVAVVLGTNTIGTTVQYLAVAHIVARVLYCVFYYLNLHVLRSLIWAVGLGCAIAMIAVSL</sequence>
<dbReference type="SUPFAM" id="SSF161084">
    <property type="entry name" value="MAPEG domain-like"/>
    <property type="match status" value="1"/>
</dbReference>
<feature type="transmembrane region" description="Helical" evidence="5">
    <location>
        <begin position="109"/>
        <end position="126"/>
    </location>
</feature>
<accession>A0A1S1MXJ5</accession>
<dbReference type="Pfam" id="PF01124">
    <property type="entry name" value="MAPEG"/>
    <property type="match status" value="1"/>
</dbReference>
<reference evidence="6 7" key="1">
    <citation type="submission" date="2016-09" db="EMBL/GenBank/DDBJ databases">
        <title>Pseudoalteromonas amylolytica sp. nov., isolated from the surface seawater.</title>
        <authorList>
            <person name="Wu Y.-H."/>
            <person name="Cheng H."/>
            <person name="Jin X.-B."/>
            <person name="Wang C.-S."/>
            <person name="Xu X.-W."/>
        </authorList>
    </citation>
    <scope>NUCLEOTIDE SEQUENCE [LARGE SCALE GENOMIC DNA]</scope>
    <source>
        <strain evidence="6 7">JW1</strain>
    </source>
</reference>
<dbReference type="PANTHER" id="PTHR35371:SF1">
    <property type="entry name" value="BLR7753 PROTEIN"/>
    <property type="match status" value="1"/>
</dbReference>
<dbReference type="GO" id="GO:0016020">
    <property type="term" value="C:membrane"/>
    <property type="evidence" value="ECO:0007669"/>
    <property type="project" value="UniProtKB-SubCell"/>
</dbReference>
<evidence type="ECO:0000256" key="3">
    <source>
        <dbReference type="ARBA" id="ARBA00022989"/>
    </source>
</evidence>
<dbReference type="STRING" id="1859457.BET10_05410"/>
<comment type="subcellular location">
    <subcellularLocation>
        <location evidence="1">Membrane</location>
    </subcellularLocation>
</comment>
<keyword evidence="3 5" id="KW-1133">Transmembrane helix</keyword>
<dbReference type="EMBL" id="MKJU01000007">
    <property type="protein sequence ID" value="OHU92490.1"/>
    <property type="molecule type" value="Genomic_DNA"/>
</dbReference>
<dbReference type="InterPro" id="IPR023352">
    <property type="entry name" value="MAPEG-like_dom_sf"/>
</dbReference>
<name>A0A1S1MXJ5_9GAMM</name>
<dbReference type="Proteomes" id="UP000179786">
    <property type="component" value="Unassembled WGS sequence"/>
</dbReference>
<evidence type="ECO:0000313" key="6">
    <source>
        <dbReference type="EMBL" id="OHU92490.1"/>
    </source>
</evidence>
<keyword evidence="4 5" id="KW-0472">Membrane</keyword>
<dbReference type="OrthoDB" id="513661at2"/>
<evidence type="ECO:0000256" key="5">
    <source>
        <dbReference type="SAM" id="Phobius"/>
    </source>
</evidence>
<keyword evidence="2 5" id="KW-0812">Transmembrane</keyword>
<evidence type="ECO:0000256" key="1">
    <source>
        <dbReference type="ARBA" id="ARBA00004370"/>
    </source>
</evidence>
<gene>
    <name evidence="6" type="ORF">BET10_05410</name>
</gene>
<evidence type="ECO:0008006" key="8">
    <source>
        <dbReference type="Google" id="ProtNLM"/>
    </source>
</evidence>
<dbReference type="Gene3D" id="1.20.120.550">
    <property type="entry name" value="Membrane associated eicosanoid/glutathione metabolism-like domain"/>
    <property type="match status" value="1"/>
</dbReference>
<evidence type="ECO:0000256" key="4">
    <source>
        <dbReference type="ARBA" id="ARBA00023136"/>
    </source>
</evidence>